<accession>A0A0V0QGG1</accession>
<evidence type="ECO:0000313" key="2">
    <source>
        <dbReference type="Proteomes" id="UP000054937"/>
    </source>
</evidence>
<dbReference type="Proteomes" id="UP000054937">
    <property type="component" value="Unassembled WGS sequence"/>
</dbReference>
<organism evidence="1 2">
    <name type="scientific">Pseudocohnilembus persalinus</name>
    <name type="common">Ciliate</name>
    <dbReference type="NCBI Taxonomy" id="266149"/>
    <lineage>
        <taxon>Eukaryota</taxon>
        <taxon>Sar</taxon>
        <taxon>Alveolata</taxon>
        <taxon>Ciliophora</taxon>
        <taxon>Intramacronucleata</taxon>
        <taxon>Oligohymenophorea</taxon>
        <taxon>Scuticociliatia</taxon>
        <taxon>Philasterida</taxon>
        <taxon>Pseudocohnilembidae</taxon>
        <taxon>Pseudocohnilembus</taxon>
    </lineage>
</organism>
<dbReference type="InParanoid" id="A0A0V0QGG1"/>
<comment type="caution">
    <text evidence="1">The sequence shown here is derived from an EMBL/GenBank/DDBJ whole genome shotgun (WGS) entry which is preliminary data.</text>
</comment>
<sequence>MARNHEQYLDNHYYKKHFDYIVPLLPDFVKFSPYLQKQVQEKLLKKKNIPLEQLKNNFQILGIEKKQDIQDQLKEQFDVFKNISEEIKQQNKQKLVENLQNLQNLKKYAIEIHKQCQDQQIYEDQVSSNSQQNIQKIKQIISQLEPKINFLLFQLNNPNINQSLDTRKQFFFQQITGQVNENFNNKNDSELKTIQQNPINPNINEQQQLSSQKYNNLTFNLDQQQLYNNQNNISNDQFQNAQSEKNDKNDNIIFKYSAAEIESELEDNYQQQNNNNNIDDSLL</sequence>
<dbReference type="EMBL" id="LDAU01000171">
    <property type="protein sequence ID" value="KRX01278.1"/>
    <property type="molecule type" value="Genomic_DNA"/>
</dbReference>
<name>A0A0V0QGG1_PSEPJ</name>
<evidence type="ECO:0000313" key="1">
    <source>
        <dbReference type="EMBL" id="KRX01278.1"/>
    </source>
</evidence>
<keyword evidence="2" id="KW-1185">Reference proteome</keyword>
<proteinExistence type="predicted"/>
<dbReference type="AlphaFoldDB" id="A0A0V0QGG1"/>
<reference evidence="1 2" key="1">
    <citation type="journal article" date="2015" name="Sci. Rep.">
        <title>Genome of the facultative scuticociliatosis pathogen Pseudocohnilembus persalinus provides insight into its virulence through horizontal gene transfer.</title>
        <authorList>
            <person name="Xiong J."/>
            <person name="Wang G."/>
            <person name="Cheng J."/>
            <person name="Tian M."/>
            <person name="Pan X."/>
            <person name="Warren A."/>
            <person name="Jiang C."/>
            <person name="Yuan D."/>
            <person name="Miao W."/>
        </authorList>
    </citation>
    <scope>NUCLEOTIDE SEQUENCE [LARGE SCALE GENOMIC DNA]</scope>
    <source>
        <strain evidence="1">36N120E</strain>
    </source>
</reference>
<gene>
    <name evidence="1" type="ORF">PPERSA_11725</name>
</gene>
<protein>
    <submittedName>
        <fullName evidence="1">Uncharacterized protein</fullName>
    </submittedName>
</protein>